<reference evidence="2" key="2">
    <citation type="submission" date="2025-08" db="UniProtKB">
        <authorList>
            <consortium name="RefSeq"/>
        </authorList>
    </citation>
    <scope>IDENTIFICATION</scope>
    <source>
        <tissue evidence="2">Leaf</tissue>
    </source>
</reference>
<dbReference type="KEGG" id="vra:111242252"/>
<evidence type="ECO:0000313" key="2">
    <source>
        <dbReference type="RefSeq" id="XP_022640344.1"/>
    </source>
</evidence>
<organism evidence="1 2">
    <name type="scientific">Vigna radiata var. radiata</name>
    <name type="common">Mung bean</name>
    <name type="synonym">Phaseolus aureus</name>
    <dbReference type="NCBI Taxonomy" id="3916"/>
    <lineage>
        <taxon>Eukaryota</taxon>
        <taxon>Viridiplantae</taxon>
        <taxon>Streptophyta</taxon>
        <taxon>Embryophyta</taxon>
        <taxon>Tracheophyta</taxon>
        <taxon>Spermatophyta</taxon>
        <taxon>Magnoliopsida</taxon>
        <taxon>eudicotyledons</taxon>
        <taxon>Gunneridae</taxon>
        <taxon>Pentapetalae</taxon>
        <taxon>rosids</taxon>
        <taxon>fabids</taxon>
        <taxon>Fabales</taxon>
        <taxon>Fabaceae</taxon>
        <taxon>Papilionoideae</taxon>
        <taxon>50 kb inversion clade</taxon>
        <taxon>NPAAA clade</taxon>
        <taxon>indigoferoid/millettioid clade</taxon>
        <taxon>Phaseoleae</taxon>
        <taxon>Vigna</taxon>
    </lineage>
</organism>
<dbReference type="AlphaFoldDB" id="A0A3Q0FCJ5"/>
<proteinExistence type="predicted"/>
<name>A0A3Q0FCJ5_VIGRR</name>
<accession>A0A3Q0FCJ5</accession>
<gene>
    <name evidence="2" type="primary">LOC111242252</name>
</gene>
<dbReference type="RefSeq" id="XP_022640344.1">
    <property type="nucleotide sequence ID" value="XM_022784623.1"/>
</dbReference>
<dbReference type="GeneID" id="111242252"/>
<sequence length="267" mass="31001">MENKIVESIERLSPKETISISSEVVDFRGIGKVEKELIPLFEEFCSLYPSLIDIKKKRSRRFIEWAFTALGRVLHFLNTKKEGDMDDDACNYLQTLWEELEISGFDLSWLKPRVDRALEMKKLEKDMTNLEMEVKTSMTKLIEAKVNLEITRRLVKLKESFEECDLDAEIRYDLVKRISHKETLEDAFEISAVRVTEAVKDKVEHLKEKLAMVQSDLDEALKVNSKLNIELQDLGVAHADCEKKQEDLATQLRLFSLFDSGFRTATF</sequence>
<dbReference type="OrthoDB" id="2116871at2759"/>
<dbReference type="STRING" id="3916.A0A3Q0FCJ5"/>
<dbReference type="Proteomes" id="UP000087766">
    <property type="component" value="Chromosome 8"/>
</dbReference>
<keyword evidence="1" id="KW-1185">Reference proteome</keyword>
<reference evidence="1" key="1">
    <citation type="journal article" date="2014" name="Nat. Commun.">
        <title>Genome sequence of mungbean and insights into evolution within Vigna species.</title>
        <authorList>
            <person name="Kang Y.J."/>
            <person name="Kim S.K."/>
            <person name="Kim M.Y."/>
            <person name="Lestari P."/>
            <person name="Kim K.H."/>
            <person name="Ha B.K."/>
            <person name="Jun T.H."/>
            <person name="Hwang W.J."/>
            <person name="Lee T."/>
            <person name="Lee J."/>
            <person name="Shim S."/>
            <person name="Yoon M.Y."/>
            <person name="Jang Y.E."/>
            <person name="Han K.S."/>
            <person name="Taeprayoon P."/>
            <person name="Yoon N."/>
            <person name="Somta P."/>
            <person name="Tanya P."/>
            <person name="Kim K.S."/>
            <person name="Gwag J.G."/>
            <person name="Moon J.K."/>
            <person name="Lee Y.H."/>
            <person name="Park B.S."/>
            <person name="Bombarely A."/>
            <person name="Doyle J.J."/>
            <person name="Jackson S.A."/>
            <person name="Schafleitner R."/>
            <person name="Srinives P."/>
            <person name="Varshney R.K."/>
            <person name="Lee S.H."/>
        </authorList>
    </citation>
    <scope>NUCLEOTIDE SEQUENCE [LARGE SCALE GENOMIC DNA]</scope>
    <source>
        <strain evidence="1">cv. VC1973A</strain>
    </source>
</reference>
<evidence type="ECO:0000313" key="1">
    <source>
        <dbReference type="Proteomes" id="UP000087766"/>
    </source>
</evidence>
<protein>
    <submittedName>
        <fullName evidence="2">Uncharacterized protein LOC111242252</fullName>
    </submittedName>
</protein>